<evidence type="ECO:0000256" key="1">
    <source>
        <dbReference type="ARBA" id="ARBA00004141"/>
    </source>
</evidence>
<sequence>MDTSIWRPILYLIGFMAFAGVNAAWLGWAERKGAAHIQRRNGPKEVGPFGLWQPLADGIKLMTKQLLIPSGTDDILFRIAPILAMIPALTSMVVIPFSGNIQARPIDLSVLLIFALASIGMFAILLGGWASGNKYAVISAARVVSQSIAYEIPMLITVITIVMITGSMNLQDIALAQQGGFWHWNIFRLEGGHFVYMWIAFLIYFICSVAETNRAPFDMAEAESELVAGYMTEYGSMGFGLFMMGEYLNIVIGACMTTILFLGGWGSPFGFLPGIWWFLIKIYILIFTIIWIRWTYPRTQIYKLLNLSWKILIPFSLVNLLVTAAFIKVF</sequence>
<keyword evidence="6" id="KW-0830">Ubiquinone</keyword>
<keyword evidence="2 5" id="KW-0812">Transmembrane</keyword>
<dbReference type="InterPro" id="IPR018086">
    <property type="entry name" value="NADH_UbQ_OxRdtase_su1_CS"/>
</dbReference>
<dbReference type="PANTHER" id="PTHR11432:SF3">
    <property type="entry name" value="NADH-UBIQUINONE OXIDOREDUCTASE CHAIN 1"/>
    <property type="match status" value="1"/>
</dbReference>
<feature type="transmembrane region" description="Helical" evidence="5">
    <location>
        <begin position="152"/>
        <end position="171"/>
    </location>
</feature>
<keyword evidence="4 5" id="KW-0472">Membrane</keyword>
<dbReference type="Pfam" id="PF00146">
    <property type="entry name" value="NADHdh"/>
    <property type="match status" value="1"/>
</dbReference>
<reference evidence="6" key="1">
    <citation type="submission" date="2018-06" db="EMBL/GenBank/DDBJ databases">
        <authorList>
            <person name="Zhirakovskaya E."/>
        </authorList>
    </citation>
    <scope>NUCLEOTIDE SEQUENCE</scope>
</reference>
<protein>
    <submittedName>
        <fullName evidence="6">NADH-ubiquinone oxidoreductase chain H</fullName>
        <ecNumber evidence="6">1.6.5.3</ecNumber>
    </submittedName>
</protein>
<keyword evidence="3 5" id="KW-1133">Transmembrane helix</keyword>
<accession>A0A3B0V8R2</accession>
<feature type="transmembrane region" description="Helical" evidence="5">
    <location>
        <begin position="271"/>
        <end position="292"/>
    </location>
</feature>
<evidence type="ECO:0000256" key="2">
    <source>
        <dbReference type="ARBA" id="ARBA00022692"/>
    </source>
</evidence>
<dbReference type="HAMAP" id="MF_01350">
    <property type="entry name" value="NDH1_NuoH"/>
    <property type="match status" value="1"/>
</dbReference>
<comment type="subcellular location">
    <subcellularLocation>
        <location evidence="1">Membrane</location>
        <topology evidence="1">Multi-pass membrane protein</topology>
    </subcellularLocation>
</comment>
<organism evidence="6">
    <name type="scientific">hydrothermal vent metagenome</name>
    <dbReference type="NCBI Taxonomy" id="652676"/>
    <lineage>
        <taxon>unclassified sequences</taxon>
        <taxon>metagenomes</taxon>
        <taxon>ecological metagenomes</taxon>
    </lineage>
</organism>
<keyword evidence="6" id="KW-0560">Oxidoreductase</keyword>
<feature type="transmembrane region" description="Helical" evidence="5">
    <location>
        <begin position="109"/>
        <end position="131"/>
    </location>
</feature>
<evidence type="ECO:0000256" key="4">
    <source>
        <dbReference type="ARBA" id="ARBA00023136"/>
    </source>
</evidence>
<feature type="transmembrane region" description="Helical" evidence="5">
    <location>
        <begin position="247"/>
        <end position="265"/>
    </location>
</feature>
<dbReference type="NCBIfam" id="NF004741">
    <property type="entry name" value="PRK06076.1-2"/>
    <property type="match status" value="1"/>
</dbReference>
<feature type="transmembrane region" description="Helical" evidence="5">
    <location>
        <begin position="6"/>
        <end position="29"/>
    </location>
</feature>
<dbReference type="GO" id="GO:0003954">
    <property type="term" value="F:NADH dehydrogenase activity"/>
    <property type="evidence" value="ECO:0007669"/>
    <property type="project" value="TreeGrafter"/>
</dbReference>
<dbReference type="PANTHER" id="PTHR11432">
    <property type="entry name" value="NADH DEHYDROGENASE SUBUNIT 1"/>
    <property type="match status" value="1"/>
</dbReference>
<dbReference type="EMBL" id="UOEY01000006">
    <property type="protein sequence ID" value="VAW34517.1"/>
    <property type="molecule type" value="Genomic_DNA"/>
</dbReference>
<dbReference type="GO" id="GO:0009060">
    <property type="term" value="P:aerobic respiration"/>
    <property type="evidence" value="ECO:0007669"/>
    <property type="project" value="TreeGrafter"/>
</dbReference>
<proteinExistence type="inferred from homology"/>
<evidence type="ECO:0000256" key="3">
    <source>
        <dbReference type="ARBA" id="ARBA00022989"/>
    </source>
</evidence>
<feature type="transmembrane region" description="Helical" evidence="5">
    <location>
        <begin position="304"/>
        <end position="327"/>
    </location>
</feature>
<evidence type="ECO:0000256" key="5">
    <source>
        <dbReference type="SAM" id="Phobius"/>
    </source>
</evidence>
<feature type="transmembrane region" description="Helical" evidence="5">
    <location>
        <begin position="75"/>
        <end position="97"/>
    </location>
</feature>
<gene>
    <name evidence="6" type="ORF">MNBD_DELTA04-1293</name>
</gene>
<dbReference type="InterPro" id="IPR001694">
    <property type="entry name" value="NADH_UbQ_OxRdtase_su1/FPO"/>
</dbReference>
<dbReference type="GO" id="GO:0016020">
    <property type="term" value="C:membrane"/>
    <property type="evidence" value="ECO:0007669"/>
    <property type="project" value="UniProtKB-SubCell"/>
</dbReference>
<name>A0A3B0V8R2_9ZZZZ</name>
<dbReference type="EC" id="1.6.5.3" evidence="6"/>
<feature type="transmembrane region" description="Helical" evidence="5">
    <location>
        <begin position="191"/>
        <end position="210"/>
    </location>
</feature>
<evidence type="ECO:0000313" key="6">
    <source>
        <dbReference type="EMBL" id="VAW34517.1"/>
    </source>
</evidence>
<dbReference type="AlphaFoldDB" id="A0A3B0V8R2"/>
<dbReference type="PROSITE" id="PS00668">
    <property type="entry name" value="COMPLEX1_ND1_2"/>
    <property type="match status" value="1"/>
</dbReference>